<evidence type="ECO:0000256" key="8">
    <source>
        <dbReference type="ARBA" id="ARBA00023315"/>
    </source>
</evidence>
<dbReference type="InterPro" id="IPR004960">
    <property type="entry name" value="LipA_acyltrans"/>
</dbReference>
<keyword evidence="3 9" id="KW-0808">Transferase</keyword>
<dbReference type="PANTHER" id="PTHR30606">
    <property type="entry name" value="LIPID A BIOSYNTHESIS LAUROYL ACYLTRANSFERASE"/>
    <property type="match status" value="1"/>
</dbReference>
<sequence length="310" mass="35744">MPKESATSSFLHPKYWPTWLTLASLRLVCLLPYRVQLKIGATLGALLYRFNRHRRHVTATNIRLIFPDLDAASRDRLVRDVFRHNGIGLLETSMAWWMPVKRLPQNITLKGREHLDAALAKGRGVILLGAHFSTLDLGGLLFSQYYEVDAMYRPHNNPLMDRYIRKGRSRYFGQAIERSDIRSVIRALRKNRIVWYAPDQDMGSRNSVYADFFGVPAATITATSRMVKLNDSPIMMLAQHRLPDDAGYELELFPAIEDFPSKDAEADAARVNAELERAIRKDPAQYMWVHRRFKTHPKGKNYLYRQGDSQ</sequence>
<dbReference type="HAMAP" id="MF_01942">
    <property type="entry name" value="Lipid_A_LpxL_LpxP"/>
    <property type="match status" value="1"/>
</dbReference>
<comment type="pathway">
    <text evidence="9">Glycolipid biosynthesis; KDO(2)-lipid A biosynthesis; KDO(2)-lipid A from CMP-3-deoxy-D-manno-octulosonate and lipid IV(A): step 3/4.</text>
</comment>
<gene>
    <name evidence="9" type="primary">lpxL</name>
    <name evidence="10" type="ORF">ADIMK_0909</name>
</gene>
<keyword evidence="1 9" id="KW-1003">Cell membrane</keyword>
<dbReference type="Proteomes" id="UP000028252">
    <property type="component" value="Unassembled WGS sequence"/>
</dbReference>
<keyword evidence="5 9" id="KW-0448">Lipopolysaccharide biosynthesis</keyword>
<keyword evidence="11" id="KW-1185">Reference proteome</keyword>
<dbReference type="RefSeq" id="WP_036184265.1">
    <property type="nucleotide sequence ID" value="NZ_JMQN01000013.1"/>
</dbReference>
<comment type="caution">
    <text evidence="10">The sequence shown here is derived from an EMBL/GenBank/DDBJ whole genome shotgun (WGS) entry which is preliminary data.</text>
</comment>
<feature type="short sequence motif" description="HXXXXD motif" evidence="9">
    <location>
        <begin position="131"/>
        <end position="136"/>
    </location>
</feature>
<dbReference type="NCBIfam" id="TIGR02207">
    <property type="entry name" value="lipid_A_htrB"/>
    <property type="match status" value="1"/>
</dbReference>
<organism evidence="10 11">
    <name type="scientific">Marinobacterium lacunae</name>
    <dbReference type="NCBI Taxonomy" id="1232683"/>
    <lineage>
        <taxon>Bacteria</taxon>
        <taxon>Pseudomonadati</taxon>
        <taxon>Pseudomonadota</taxon>
        <taxon>Gammaproteobacteria</taxon>
        <taxon>Oceanospirillales</taxon>
        <taxon>Oceanospirillaceae</taxon>
        <taxon>Marinobacterium</taxon>
    </lineage>
</organism>
<dbReference type="InterPro" id="IPR011920">
    <property type="entry name" value="Lipid_A_LpxL_LpxP"/>
</dbReference>
<dbReference type="GO" id="GO:0005886">
    <property type="term" value="C:plasma membrane"/>
    <property type="evidence" value="ECO:0007669"/>
    <property type="project" value="UniProtKB-SubCell"/>
</dbReference>
<dbReference type="GO" id="GO:0008913">
    <property type="term" value="F:Kdo2-lipid IVA acyltransferase activity"/>
    <property type="evidence" value="ECO:0007669"/>
    <property type="project" value="UniProtKB-EC"/>
</dbReference>
<dbReference type="GO" id="GO:0009245">
    <property type="term" value="P:lipid A biosynthetic process"/>
    <property type="evidence" value="ECO:0007669"/>
    <property type="project" value="InterPro"/>
</dbReference>
<keyword evidence="7 9" id="KW-0472">Membrane</keyword>
<keyword evidence="2 9" id="KW-0997">Cell inner membrane</keyword>
<dbReference type="PATRIC" id="fig|1232683.4.peg.901"/>
<evidence type="ECO:0000313" key="10">
    <source>
        <dbReference type="EMBL" id="KEA65207.1"/>
    </source>
</evidence>
<dbReference type="UniPathway" id="UPA00030"/>
<dbReference type="eggNOG" id="COG1560">
    <property type="taxonomic scope" value="Bacteria"/>
</dbReference>
<proteinExistence type="inferred from homology"/>
<evidence type="ECO:0000256" key="6">
    <source>
        <dbReference type="ARBA" id="ARBA00022989"/>
    </source>
</evidence>
<dbReference type="GO" id="GO:0009103">
    <property type="term" value="P:lipopolysaccharide biosynthetic process"/>
    <property type="evidence" value="ECO:0007669"/>
    <property type="project" value="UniProtKB-UniRule"/>
</dbReference>
<evidence type="ECO:0000256" key="2">
    <source>
        <dbReference type="ARBA" id="ARBA00022519"/>
    </source>
</evidence>
<evidence type="ECO:0000256" key="7">
    <source>
        <dbReference type="ARBA" id="ARBA00023136"/>
    </source>
</evidence>
<dbReference type="GO" id="GO:0036104">
    <property type="term" value="P:Kdo2-lipid A biosynthetic process"/>
    <property type="evidence" value="ECO:0007669"/>
    <property type="project" value="UniProtKB-UniRule"/>
</dbReference>
<dbReference type="STRING" id="1232683.ADIMK_0909"/>
<reference evidence="10 11" key="1">
    <citation type="submission" date="2014-04" db="EMBL/GenBank/DDBJ databases">
        <title>Marinobacterium kochiensis sp. nov., isolated from sediment sample collected from Kochi backwaters in Kerala, India.</title>
        <authorList>
            <person name="Singh A."/>
            <person name="Pinnaka A.K."/>
        </authorList>
    </citation>
    <scope>NUCLEOTIDE SEQUENCE [LARGE SCALE GENOMIC DNA]</scope>
    <source>
        <strain evidence="10 11">AK27</strain>
    </source>
</reference>
<keyword evidence="6 9" id="KW-1133">Transmembrane helix</keyword>
<comment type="subcellular location">
    <subcellularLocation>
        <location evidence="9">Cell inner membrane</location>
        <topology evidence="9">Single-pass membrane protein</topology>
    </subcellularLocation>
</comment>
<evidence type="ECO:0000256" key="9">
    <source>
        <dbReference type="HAMAP-Rule" id="MF_01942"/>
    </source>
</evidence>
<name>A0A081G352_9GAMM</name>
<protein>
    <recommendedName>
        <fullName evidence="9">Lipid A biosynthesis acyltransferase</fullName>
        <ecNumber evidence="9">2.3.1.241</ecNumber>
    </recommendedName>
    <alternativeName>
        <fullName evidence="9">Kdo(2)-lipid IV(A) acyltransferase</fullName>
    </alternativeName>
</protein>
<keyword evidence="8 9" id="KW-0012">Acyltransferase</keyword>
<comment type="function">
    <text evidence="9">Catalyzes the transfer of an acyl chain from an acyl-[acyl-carrier-protein] (ACP) to a Kdo(2)-lipid IV(A) to form a Kdo(2)-(acyl)-lipid IV(A).</text>
</comment>
<dbReference type="UniPathway" id="UPA00360">
    <property type="reaction ID" value="UER00485"/>
</dbReference>
<keyword evidence="4 9" id="KW-0812">Transmembrane</keyword>
<comment type="pathway">
    <text evidence="9">Bacterial outer membrane biogenesis; lipopolysaccharide biosynthesis.</text>
</comment>
<evidence type="ECO:0000256" key="5">
    <source>
        <dbReference type="ARBA" id="ARBA00022985"/>
    </source>
</evidence>
<accession>A0A081G352</accession>
<evidence type="ECO:0000256" key="1">
    <source>
        <dbReference type="ARBA" id="ARBA00022475"/>
    </source>
</evidence>
<dbReference type="EC" id="2.3.1.241" evidence="9"/>
<dbReference type="CDD" id="cd07984">
    <property type="entry name" value="LPLAT_LABLAT-like"/>
    <property type="match status" value="1"/>
</dbReference>
<dbReference type="PIRSF" id="PIRSF026649">
    <property type="entry name" value="MsbB"/>
    <property type="match status" value="1"/>
</dbReference>
<dbReference type="AlphaFoldDB" id="A0A081G352"/>
<dbReference type="EMBL" id="JMQN01000013">
    <property type="protein sequence ID" value="KEA65207.1"/>
    <property type="molecule type" value="Genomic_DNA"/>
</dbReference>
<evidence type="ECO:0000313" key="11">
    <source>
        <dbReference type="Proteomes" id="UP000028252"/>
    </source>
</evidence>
<dbReference type="Pfam" id="PF03279">
    <property type="entry name" value="Lip_A_acyltrans"/>
    <property type="match status" value="1"/>
</dbReference>
<comment type="catalytic activity">
    <reaction evidence="9">
        <text>an alpha-Kdo-(2-&gt;4)-alpha-Kdo-(2-&gt;6)-lipid IVA + a fatty acyl-[ACP] = an alpha-Kdo-(2-&gt;4)-alpha-Kdo-(2-&gt;6)-(acyl)-lipid IVA + holo-[ACP]</text>
        <dbReference type="Rhea" id="RHEA:69396"/>
        <dbReference type="Rhea" id="RHEA-COMP:9685"/>
        <dbReference type="Rhea" id="RHEA-COMP:14125"/>
        <dbReference type="ChEBI" id="CHEBI:64479"/>
        <dbReference type="ChEBI" id="CHEBI:138651"/>
        <dbReference type="ChEBI" id="CHEBI:176429"/>
        <dbReference type="ChEBI" id="CHEBI:176430"/>
        <dbReference type="EC" id="2.3.1.241"/>
    </reaction>
</comment>
<evidence type="ECO:0000256" key="3">
    <source>
        <dbReference type="ARBA" id="ARBA00022679"/>
    </source>
</evidence>
<comment type="similarity">
    <text evidence="9">Belongs to the LpxL/LpxM/LpxP family.</text>
</comment>
<dbReference type="PANTHER" id="PTHR30606:SF9">
    <property type="entry name" value="LIPID A BIOSYNTHESIS LAUROYLTRANSFERASE"/>
    <property type="match status" value="1"/>
</dbReference>
<evidence type="ECO:0000256" key="4">
    <source>
        <dbReference type="ARBA" id="ARBA00022692"/>
    </source>
</evidence>